<reference evidence="2" key="1">
    <citation type="submission" date="2019-01" db="EMBL/GenBank/DDBJ databases">
        <title>Draft genome sequences of three monokaryotic isolates of the white-rot basidiomycete fungus Dichomitus squalens.</title>
        <authorList>
            <consortium name="DOE Joint Genome Institute"/>
            <person name="Lopez S.C."/>
            <person name="Andreopoulos B."/>
            <person name="Pangilinan J."/>
            <person name="Lipzen A."/>
            <person name="Riley R."/>
            <person name="Ahrendt S."/>
            <person name="Ng V."/>
            <person name="Barry K."/>
            <person name="Daum C."/>
            <person name="Grigoriev I.V."/>
            <person name="Hilden K.S."/>
            <person name="Makela M.R."/>
            <person name="de Vries R.P."/>
        </authorList>
    </citation>
    <scope>NUCLEOTIDE SEQUENCE [LARGE SCALE GENOMIC DNA]</scope>
    <source>
        <strain evidence="2">OM18370.1</strain>
    </source>
</reference>
<dbReference type="AlphaFoldDB" id="A0A4Q9MG83"/>
<evidence type="ECO:0000313" key="2">
    <source>
        <dbReference type="EMBL" id="TBU25757.1"/>
    </source>
</evidence>
<evidence type="ECO:0000256" key="1">
    <source>
        <dbReference type="SAM" id="MobiDB-lite"/>
    </source>
</evidence>
<protein>
    <submittedName>
        <fullName evidence="2">Uncharacterized protein</fullName>
    </submittedName>
</protein>
<feature type="region of interest" description="Disordered" evidence="1">
    <location>
        <begin position="419"/>
        <end position="448"/>
    </location>
</feature>
<organism evidence="2">
    <name type="scientific">Dichomitus squalens</name>
    <dbReference type="NCBI Taxonomy" id="114155"/>
    <lineage>
        <taxon>Eukaryota</taxon>
        <taxon>Fungi</taxon>
        <taxon>Dikarya</taxon>
        <taxon>Basidiomycota</taxon>
        <taxon>Agaricomycotina</taxon>
        <taxon>Agaricomycetes</taxon>
        <taxon>Polyporales</taxon>
        <taxon>Polyporaceae</taxon>
        <taxon>Dichomitus</taxon>
    </lineage>
</organism>
<gene>
    <name evidence="2" type="ORF">BD311DRAFT_798761</name>
</gene>
<dbReference type="Proteomes" id="UP000292957">
    <property type="component" value="Unassembled WGS sequence"/>
</dbReference>
<feature type="compositionally biased region" description="Basic and acidic residues" evidence="1">
    <location>
        <begin position="1151"/>
        <end position="1176"/>
    </location>
</feature>
<proteinExistence type="predicted"/>
<feature type="compositionally biased region" description="Polar residues" evidence="1">
    <location>
        <begin position="40"/>
        <end position="53"/>
    </location>
</feature>
<dbReference type="EMBL" id="ML143456">
    <property type="protein sequence ID" value="TBU25757.1"/>
    <property type="molecule type" value="Genomic_DNA"/>
</dbReference>
<feature type="compositionally biased region" description="Polar residues" evidence="1">
    <location>
        <begin position="429"/>
        <end position="438"/>
    </location>
</feature>
<feature type="region of interest" description="Disordered" evidence="1">
    <location>
        <begin position="1132"/>
        <end position="1176"/>
    </location>
</feature>
<accession>A0A4Q9MG83</accession>
<dbReference type="OrthoDB" id="2744183at2759"/>
<feature type="region of interest" description="Disordered" evidence="1">
    <location>
        <begin position="1"/>
        <end position="53"/>
    </location>
</feature>
<name>A0A4Q9MG83_9APHY</name>
<sequence length="1193" mass="132753">MPDVSETPAREPVVVSDTPTREQAIVSEPPMGEQVVVSEPPTSEQVVESDNSSDVEITWIPRTLQPTKKGSPRLGSVPAYVGIVAAQGYTAQGWESNIVVTTPNAKWVPEFAVAHSEITTFTDGRWGRHEYSRWPQQFARDAFHIHCIPASPRPDGPREILWQTLSPLDWKPADCGVTGLGFLEKKLENALIDEAVDTISRYEKCPTDHKAWTEIGTFLVICLRHAFDRLRSIPAISGVVISLAAHVQRLTLELSGLVEWLNVVIHRVKTEDDHSLAVLDVLGAWTGDVSVAQMLHRAGIPVWLQHQNNQGLRIYEVVYAHNLPVDFSTTPSYPRLVLAKRDLSGALNMPGEWERAMAAVVRRQLCESQLPELLEAKKDDTLPPAKRLREGVVWIGDDSSSLGAPKPAFVIQNPRSAKTLKHDLPPVPSASSSQSNTDPAAKKPSRRARARHAKKIGLCASPCDAPTESSQAKGFAMIPSRQYYPSQHLAISSAWATALTAVSPVPQPRTSVRYYFAPPWLLDDLRGFDAIPEKTTRYIHQWVAIRTFCRVRLFDSTVVGRPLTISEWRDALWGDYDIHEEAAIQPGPSDARPKLRHQLQVNIRRLFGQGGSLPSYRANAQPQFGKVSVTLDMVRSDSRLRRNIVWDAHETNWRCELLALDALMVGSNEWSELQRWMREALVSHIWGSGSSGIDVVPLTEEQYSADCWLEPPQEGWEACRGRLKAFVEVLGRWAGVPSELKGAADRVMQCTADEYSGILAAAVSFYVQTFVAKYERLPVPPSTTGLVLDAGKYGGVIQNEAVWRNNTDVTISDPSMGVMKWRAQEILLLETVAESAEGKRLMKMAVQKGDSQGKNYWFRNAAHYFVKKYKEELSACFEDETRVEFAFRQRCQPRAKLQLYMRETETERDERLNTVNSRIENWVKSRSENRSRRALEATVAAVTDVSQPPPTHAPVPLPPASHTHAVAPHPPTHNVVTAAIATPEPPTDTSTHVLGAAMTNSSAVPASTELAAVNMAVSVPSEPHIALPTDKQLHKLLELLKEMQVTLMRDRGWVGWCLLGGLNRLGKLGHIHPCTAYDRQGISFEQYLANQMGLTVDGLLCVFDNFVGSSFGRNVLTFRHWALPVTPPSVAATRRVDSGRRSATTPWASGKEPKGEREREKDKRDRKLDEGRAEVGTKARDLRKLVFTQTATD</sequence>